<dbReference type="PANTHER" id="PTHR40700:SF1">
    <property type="entry name" value="DUF63 DOMAIN-CONTAINING PROTEIN"/>
    <property type="match status" value="1"/>
</dbReference>
<dbReference type="InterPro" id="IPR002749">
    <property type="entry name" value="DUF63"/>
</dbReference>
<dbReference type="Pfam" id="PF01889">
    <property type="entry name" value="DUF63"/>
    <property type="match status" value="1"/>
</dbReference>
<organism evidence="2 3">
    <name type="scientific">Halapricum desulfuricans</name>
    <dbReference type="NCBI Taxonomy" id="2841257"/>
    <lineage>
        <taxon>Archaea</taxon>
        <taxon>Methanobacteriati</taxon>
        <taxon>Methanobacteriota</taxon>
        <taxon>Stenosarchaea group</taxon>
        <taxon>Halobacteria</taxon>
        <taxon>Halobacteriales</taxon>
        <taxon>Haloarculaceae</taxon>
        <taxon>Halapricum</taxon>
    </lineage>
</organism>
<feature type="transmembrane region" description="Helical" evidence="1">
    <location>
        <begin position="191"/>
        <end position="210"/>
    </location>
</feature>
<feature type="transmembrane region" description="Helical" evidence="1">
    <location>
        <begin position="37"/>
        <end position="56"/>
    </location>
</feature>
<feature type="transmembrane region" description="Helical" evidence="1">
    <location>
        <begin position="117"/>
        <end position="134"/>
    </location>
</feature>
<feature type="transmembrane region" description="Helical" evidence="1">
    <location>
        <begin position="347"/>
        <end position="365"/>
    </location>
</feature>
<protein>
    <submittedName>
        <fullName evidence="2">Putative membrane protein</fullName>
    </submittedName>
</protein>
<evidence type="ECO:0000313" key="3">
    <source>
        <dbReference type="Proteomes" id="UP000663525"/>
    </source>
</evidence>
<reference evidence="2" key="1">
    <citation type="submission" date="2020-11" db="EMBL/GenBank/DDBJ databases">
        <title>Carbohydrate-dependent, anaerobic sulfur respiration: A novel catabolism in halophilic archaea.</title>
        <authorList>
            <person name="Sorokin D.Y."/>
            <person name="Messina E."/>
            <person name="Smedile F."/>
            <person name="La Cono V."/>
            <person name="Hallsworth J.E."/>
            <person name="Yakimov M.M."/>
        </authorList>
    </citation>
    <scope>NUCLEOTIDE SEQUENCE</scope>
    <source>
        <strain evidence="2">HSR12-1</strain>
    </source>
</reference>
<feature type="transmembrane region" description="Helical" evidence="1">
    <location>
        <begin position="222"/>
        <end position="244"/>
    </location>
</feature>
<accession>A0A897MYI7</accession>
<dbReference type="PANTHER" id="PTHR40700">
    <property type="entry name" value="HYPOTHETICAL MEMBRANE PROTEIN, CONSERVED, DUF63 FAMILY"/>
    <property type="match status" value="1"/>
</dbReference>
<sequence>MAPSLAASRSPATGNLNTPRPAVFGMDVIERTGPARAWLATFVAGVVALAGGSVLAPRRVYDGFIWQYFWGPVYADAHNAQCAVNDGGSVSIPESCSAASDQGLIVAEPGYTLVSEVGYMIVGLFFLIGILLLLRRLHLGRNRNLFFGLVPFMLFGGALRVVEDANNWLADTAGTEQIIGYPLNTILISPLIYFTVFFLTLAALLVSVWLSRNGFVESYPPVLGAIGTVLFVVTFSGLVVISVLEESVGQYPAFLLVTVGLATGIAYGLYWLAGRFAPEINSGTGYIGLVVLWAHAIDGVANVLASDWWEAFGLPFQYVPKHPANATIISVTETVVPASITSVIGTSWPFLLVKMAVALGIVWLFNDEFIDENPRYAVVLLMGIAAVGLGPGTRDMLRATFGI</sequence>
<feature type="transmembrane region" description="Helical" evidence="1">
    <location>
        <begin position="146"/>
        <end position="162"/>
    </location>
</feature>
<feature type="transmembrane region" description="Helical" evidence="1">
    <location>
        <begin position="377"/>
        <end position="393"/>
    </location>
</feature>
<evidence type="ECO:0000313" key="2">
    <source>
        <dbReference type="EMBL" id="QSG05527.1"/>
    </source>
</evidence>
<gene>
    <name evidence="2" type="ORF">HSR121_1180</name>
</gene>
<feature type="transmembrane region" description="Helical" evidence="1">
    <location>
        <begin position="285"/>
        <end position="305"/>
    </location>
</feature>
<keyword evidence="1" id="KW-0472">Membrane</keyword>
<dbReference type="Proteomes" id="UP000663525">
    <property type="component" value="Chromosome"/>
</dbReference>
<name>A0A897MYI7_9EURY</name>
<dbReference type="EMBL" id="CP064787">
    <property type="protein sequence ID" value="QSG05527.1"/>
    <property type="molecule type" value="Genomic_DNA"/>
</dbReference>
<dbReference type="AlphaFoldDB" id="A0A897MYI7"/>
<proteinExistence type="predicted"/>
<keyword evidence="1" id="KW-0812">Transmembrane</keyword>
<feature type="transmembrane region" description="Helical" evidence="1">
    <location>
        <begin position="250"/>
        <end position="273"/>
    </location>
</feature>
<evidence type="ECO:0000256" key="1">
    <source>
        <dbReference type="SAM" id="Phobius"/>
    </source>
</evidence>
<keyword evidence="1" id="KW-1133">Transmembrane helix</keyword>